<protein>
    <submittedName>
        <fullName evidence="1">Uncharacterized protein</fullName>
    </submittedName>
</protein>
<gene>
    <name evidence="1" type="ORF">O3G_MSEX003979</name>
</gene>
<keyword evidence="2" id="KW-1185">Reference proteome</keyword>
<proteinExistence type="predicted"/>
<evidence type="ECO:0000313" key="2">
    <source>
        <dbReference type="Proteomes" id="UP000791440"/>
    </source>
</evidence>
<organism evidence="1 2">
    <name type="scientific">Manduca sexta</name>
    <name type="common">Tobacco hawkmoth</name>
    <name type="synonym">Tobacco hornworm</name>
    <dbReference type="NCBI Taxonomy" id="7130"/>
    <lineage>
        <taxon>Eukaryota</taxon>
        <taxon>Metazoa</taxon>
        <taxon>Ecdysozoa</taxon>
        <taxon>Arthropoda</taxon>
        <taxon>Hexapoda</taxon>
        <taxon>Insecta</taxon>
        <taxon>Pterygota</taxon>
        <taxon>Neoptera</taxon>
        <taxon>Endopterygota</taxon>
        <taxon>Lepidoptera</taxon>
        <taxon>Glossata</taxon>
        <taxon>Ditrysia</taxon>
        <taxon>Bombycoidea</taxon>
        <taxon>Sphingidae</taxon>
        <taxon>Sphinginae</taxon>
        <taxon>Sphingini</taxon>
        <taxon>Manduca</taxon>
    </lineage>
</organism>
<reference evidence="1" key="1">
    <citation type="journal article" date="2016" name="Insect Biochem. Mol. Biol.">
        <title>Multifaceted biological insights from a draft genome sequence of the tobacco hornworm moth, Manduca sexta.</title>
        <authorList>
            <person name="Kanost M.R."/>
            <person name="Arrese E.L."/>
            <person name="Cao X."/>
            <person name="Chen Y.R."/>
            <person name="Chellapilla S."/>
            <person name="Goldsmith M.R."/>
            <person name="Grosse-Wilde E."/>
            <person name="Heckel D.G."/>
            <person name="Herndon N."/>
            <person name="Jiang H."/>
            <person name="Papanicolaou A."/>
            <person name="Qu J."/>
            <person name="Soulages J.L."/>
            <person name="Vogel H."/>
            <person name="Walters J."/>
            <person name="Waterhouse R.M."/>
            <person name="Ahn S.J."/>
            <person name="Almeida F.C."/>
            <person name="An C."/>
            <person name="Aqrawi P."/>
            <person name="Bretschneider A."/>
            <person name="Bryant W.B."/>
            <person name="Bucks S."/>
            <person name="Chao H."/>
            <person name="Chevignon G."/>
            <person name="Christen J.M."/>
            <person name="Clarke D.F."/>
            <person name="Dittmer N.T."/>
            <person name="Ferguson L.C.F."/>
            <person name="Garavelou S."/>
            <person name="Gordon K.H.J."/>
            <person name="Gunaratna R.T."/>
            <person name="Han Y."/>
            <person name="Hauser F."/>
            <person name="He Y."/>
            <person name="Heidel-Fischer H."/>
            <person name="Hirsh A."/>
            <person name="Hu Y."/>
            <person name="Jiang H."/>
            <person name="Kalra D."/>
            <person name="Klinner C."/>
            <person name="Konig C."/>
            <person name="Kovar C."/>
            <person name="Kroll A.R."/>
            <person name="Kuwar S.S."/>
            <person name="Lee S.L."/>
            <person name="Lehman R."/>
            <person name="Li K."/>
            <person name="Li Z."/>
            <person name="Liang H."/>
            <person name="Lovelace S."/>
            <person name="Lu Z."/>
            <person name="Mansfield J.H."/>
            <person name="McCulloch K.J."/>
            <person name="Mathew T."/>
            <person name="Morton B."/>
            <person name="Muzny D.M."/>
            <person name="Neunemann D."/>
            <person name="Ongeri F."/>
            <person name="Pauchet Y."/>
            <person name="Pu L.L."/>
            <person name="Pyrousis I."/>
            <person name="Rao X.J."/>
            <person name="Redding A."/>
            <person name="Roesel C."/>
            <person name="Sanchez-Gracia A."/>
            <person name="Schaack S."/>
            <person name="Shukla A."/>
            <person name="Tetreau G."/>
            <person name="Wang Y."/>
            <person name="Xiong G.H."/>
            <person name="Traut W."/>
            <person name="Walsh T.K."/>
            <person name="Worley K.C."/>
            <person name="Wu D."/>
            <person name="Wu W."/>
            <person name="Wu Y.Q."/>
            <person name="Zhang X."/>
            <person name="Zou Z."/>
            <person name="Zucker H."/>
            <person name="Briscoe A.D."/>
            <person name="Burmester T."/>
            <person name="Clem R.J."/>
            <person name="Feyereisen R."/>
            <person name="Grimmelikhuijzen C.J.P."/>
            <person name="Hamodrakas S.J."/>
            <person name="Hansson B.S."/>
            <person name="Huguet E."/>
            <person name="Jermiin L.S."/>
            <person name="Lan Q."/>
            <person name="Lehman H.K."/>
            <person name="Lorenzen M."/>
            <person name="Merzendorfer H."/>
            <person name="Michalopoulos I."/>
            <person name="Morton D.B."/>
            <person name="Muthukrishnan S."/>
            <person name="Oakeshott J.G."/>
            <person name="Palmer W."/>
            <person name="Park Y."/>
            <person name="Passarelli A.L."/>
            <person name="Rozas J."/>
            <person name="Schwartz L.M."/>
            <person name="Smith W."/>
            <person name="Southgate A."/>
            <person name="Vilcinskas A."/>
            <person name="Vogt R."/>
            <person name="Wang P."/>
            <person name="Werren J."/>
            <person name="Yu X.Q."/>
            <person name="Zhou J.J."/>
            <person name="Brown S.J."/>
            <person name="Scherer S.E."/>
            <person name="Richards S."/>
            <person name="Blissard G.W."/>
        </authorList>
    </citation>
    <scope>NUCLEOTIDE SEQUENCE</scope>
</reference>
<name>A0A921YTD6_MANSE</name>
<sequence length="89" mass="9991">MGCFNSALEGAGCEFSSIVYDLDQYSRVARCGRGARSFVLRLRRGRTRPRWPTIIILETSFTQIVTMGAEHNPNNVNKTIQAVSRGWAQ</sequence>
<comment type="caution">
    <text evidence="1">The sequence shown here is derived from an EMBL/GenBank/DDBJ whole genome shotgun (WGS) entry which is preliminary data.</text>
</comment>
<reference evidence="1" key="2">
    <citation type="submission" date="2020-12" db="EMBL/GenBank/DDBJ databases">
        <authorList>
            <person name="Kanost M."/>
        </authorList>
    </citation>
    <scope>NUCLEOTIDE SEQUENCE</scope>
</reference>
<dbReference type="EMBL" id="JH668323">
    <property type="protein sequence ID" value="KAG6445576.1"/>
    <property type="molecule type" value="Genomic_DNA"/>
</dbReference>
<evidence type="ECO:0000313" key="1">
    <source>
        <dbReference type="EMBL" id="KAG6445576.1"/>
    </source>
</evidence>
<dbReference type="AlphaFoldDB" id="A0A921YTD6"/>
<dbReference type="Proteomes" id="UP000791440">
    <property type="component" value="Unassembled WGS sequence"/>
</dbReference>
<accession>A0A921YTD6</accession>